<evidence type="ECO:0000256" key="1">
    <source>
        <dbReference type="SAM" id="Coils"/>
    </source>
</evidence>
<feature type="chain" id="PRO_5047348336" evidence="2">
    <location>
        <begin position="24"/>
        <end position="500"/>
    </location>
</feature>
<dbReference type="Pfam" id="PF04773">
    <property type="entry name" value="FecR"/>
    <property type="match status" value="1"/>
</dbReference>
<keyword evidence="1" id="KW-0175">Coiled coil</keyword>
<name>A0ABX5LIM7_9BACT</name>
<gene>
    <name evidence="4" type="ORF">B0H50_1265</name>
</gene>
<dbReference type="InterPro" id="IPR006860">
    <property type="entry name" value="FecR"/>
</dbReference>
<evidence type="ECO:0000259" key="3">
    <source>
        <dbReference type="Pfam" id="PF04773"/>
    </source>
</evidence>
<accession>A0ABX5LIM7</accession>
<reference evidence="4 5" key="1">
    <citation type="submission" date="2018-05" db="EMBL/GenBank/DDBJ databases">
        <title>Animal gut microbial communities from fecal samples from Wisconsin, USA.</title>
        <authorList>
            <person name="Neumann A."/>
        </authorList>
    </citation>
    <scope>NUCLEOTIDE SEQUENCE [LARGE SCALE GENOMIC DNA]</scope>
    <source>
        <strain evidence="4 5">UWS4</strain>
    </source>
</reference>
<dbReference type="PANTHER" id="PTHR38731">
    <property type="entry name" value="LIPL45-RELATED LIPOPROTEIN-RELATED"/>
    <property type="match status" value="1"/>
</dbReference>
<evidence type="ECO:0000313" key="5">
    <source>
        <dbReference type="Proteomes" id="UP000245523"/>
    </source>
</evidence>
<sequence length="500" mass="54417">MKHFRVLLSTLLASSFFFVPAWAANSAGSIGKVRYILGEVTVQKKAKSNWNPLRVGLKVRENDVIRTLVESEAGIALSDGSLITIEENTTIQFETAVENQSKTVNIQSGRVFFDVQKQKEGSQFQFKTGTATAAIRGTNGFVESGSDGIIVSLESGKMIVTDAKGKELEVNGGETLVQDQSKGLQKFKTPSSGSKKLAKEISAEKKSHSLKVENLEKRARELDEKNAKAADSLAKAKPCEFEALPQKISATEIKVNGKCAANVQVSINSLEVPLTNGKLSAPVSWEKDSYGTKRIRVKCKRGEAETLCLEAFIEYVKPTTNDDSAFIRIQKSSPISMNGTSGLTIQGEFFSEDPNATITVKVGKSESENLNSKNANGRFSVTFAPNDPNLNWDEKSAIVTLKSAKKVLTDSVAIQFPPKIRITGSDANQCTFQFSLTGTNGKKIRVEESVDGIPTSKAVFEADVPQASFPMLPGRHVYKIFAKDENDSQSEATETFTCKQ</sequence>
<evidence type="ECO:0000313" key="4">
    <source>
        <dbReference type="EMBL" id="PWK93642.1"/>
    </source>
</evidence>
<dbReference type="RefSeq" id="WP_158256427.1">
    <property type="nucleotide sequence ID" value="NZ_JAXEIU010000034.1"/>
</dbReference>
<dbReference type="Gene3D" id="2.60.120.1440">
    <property type="match status" value="1"/>
</dbReference>
<feature type="domain" description="FecR protein" evidence="3">
    <location>
        <begin position="63"/>
        <end position="157"/>
    </location>
</feature>
<dbReference type="EMBL" id="QGHD01000026">
    <property type="protein sequence ID" value="PWK93642.1"/>
    <property type="molecule type" value="Genomic_DNA"/>
</dbReference>
<protein>
    <submittedName>
        <fullName evidence="4">FecR family protein</fullName>
    </submittedName>
</protein>
<evidence type="ECO:0000256" key="2">
    <source>
        <dbReference type="SAM" id="SignalP"/>
    </source>
</evidence>
<proteinExistence type="predicted"/>
<dbReference type="Proteomes" id="UP000245523">
    <property type="component" value="Unassembled WGS sequence"/>
</dbReference>
<organism evidence="4 5">
    <name type="scientific">Hallerella porci</name>
    <dbReference type="NCBI Taxonomy" id="1945871"/>
    <lineage>
        <taxon>Bacteria</taxon>
        <taxon>Pseudomonadati</taxon>
        <taxon>Fibrobacterota</taxon>
        <taxon>Fibrobacteria</taxon>
        <taxon>Fibrobacterales</taxon>
        <taxon>Fibrobacteraceae</taxon>
        <taxon>Hallerella</taxon>
    </lineage>
</organism>
<keyword evidence="2" id="KW-0732">Signal</keyword>
<comment type="caution">
    <text evidence="4">The sequence shown here is derived from an EMBL/GenBank/DDBJ whole genome shotgun (WGS) entry which is preliminary data.</text>
</comment>
<feature type="signal peptide" evidence="2">
    <location>
        <begin position="1"/>
        <end position="23"/>
    </location>
</feature>
<keyword evidence="5" id="KW-1185">Reference proteome</keyword>
<feature type="coiled-coil region" evidence="1">
    <location>
        <begin position="198"/>
        <end position="232"/>
    </location>
</feature>